<protein>
    <submittedName>
        <fullName evidence="1">Uncharacterized protein</fullName>
    </submittedName>
</protein>
<comment type="caution">
    <text evidence="1">The sequence shown here is derived from an EMBL/GenBank/DDBJ whole genome shotgun (WGS) entry which is preliminary data.</text>
</comment>
<proteinExistence type="predicted"/>
<keyword evidence="2" id="KW-1185">Reference proteome</keyword>
<sequence>IRSKVTNDLLGNLPCFPGMKVMVTENLAMQHGIVNGSEGVVSHVDSGTDDDGQTYAKCVYVRVPGCGIKLSGLEADVVPIYPVRKSCEYKKKNTNVHARFSRMQVPLLPAYAYTDYKSQGRSLERAVVDIA</sequence>
<name>A0ACB8SE56_9AGAM</name>
<reference evidence="1" key="2">
    <citation type="journal article" date="2022" name="New Phytol.">
        <title>Evolutionary transition to the ectomycorrhizal habit in the genomes of a hyperdiverse lineage of mushroom-forming fungi.</title>
        <authorList>
            <person name="Looney B."/>
            <person name="Miyauchi S."/>
            <person name="Morin E."/>
            <person name="Drula E."/>
            <person name="Courty P.E."/>
            <person name="Kohler A."/>
            <person name="Kuo A."/>
            <person name="LaButti K."/>
            <person name="Pangilinan J."/>
            <person name="Lipzen A."/>
            <person name="Riley R."/>
            <person name="Andreopoulos W."/>
            <person name="He G."/>
            <person name="Johnson J."/>
            <person name="Nolan M."/>
            <person name="Tritt A."/>
            <person name="Barry K.W."/>
            <person name="Grigoriev I.V."/>
            <person name="Nagy L.G."/>
            <person name="Hibbett D."/>
            <person name="Henrissat B."/>
            <person name="Matheny P.B."/>
            <person name="Labbe J."/>
            <person name="Martin F.M."/>
        </authorList>
    </citation>
    <scope>NUCLEOTIDE SEQUENCE</scope>
    <source>
        <strain evidence="1">HHB10654</strain>
    </source>
</reference>
<evidence type="ECO:0000313" key="1">
    <source>
        <dbReference type="EMBL" id="KAI0054513.1"/>
    </source>
</evidence>
<dbReference type="Proteomes" id="UP000814140">
    <property type="component" value="Unassembled WGS sequence"/>
</dbReference>
<accession>A0ACB8SE56</accession>
<reference evidence="1" key="1">
    <citation type="submission" date="2021-03" db="EMBL/GenBank/DDBJ databases">
        <authorList>
            <consortium name="DOE Joint Genome Institute"/>
            <person name="Ahrendt S."/>
            <person name="Looney B.P."/>
            <person name="Miyauchi S."/>
            <person name="Morin E."/>
            <person name="Drula E."/>
            <person name="Courty P.E."/>
            <person name="Chicoki N."/>
            <person name="Fauchery L."/>
            <person name="Kohler A."/>
            <person name="Kuo A."/>
            <person name="Labutti K."/>
            <person name="Pangilinan J."/>
            <person name="Lipzen A."/>
            <person name="Riley R."/>
            <person name="Andreopoulos W."/>
            <person name="He G."/>
            <person name="Johnson J."/>
            <person name="Barry K.W."/>
            <person name="Grigoriev I.V."/>
            <person name="Nagy L."/>
            <person name="Hibbett D."/>
            <person name="Henrissat B."/>
            <person name="Matheny P.B."/>
            <person name="Labbe J."/>
            <person name="Martin F."/>
        </authorList>
    </citation>
    <scope>NUCLEOTIDE SEQUENCE</scope>
    <source>
        <strain evidence="1">HHB10654</strain>
    </source>
</reference>
<evidence type="ECO:0000313" key="2">
    <source>
        <dbReference type="Proteomes" id="UP000814140"/>
    </source>
</evidence>
<gene>
    <name evidence="1" type="ORF">BV25DRAFT_1765332</name>
</gene>
<dbReference type="EMBL" id="MU277405">
    <property type="protein sequence ID" value="KAI0054513.1"/>
    <property type="molecule type" value="Genomic_DNA"/>
</dbReference>
<feature type="non-terminal residue" evidence="1">
    <location>
        <position position="131"/>
    </location>
</feature>
<feature type="non-terminal residue" evidence="1">
    <location>
        <position position="1"/>
    </location>
</feature>
<organism evidence="1 2">
    <name type="scientific">Artomyces pyxidatus</name>
    <dbReference type="NCBI Taxonomy" id="48021"/>
    <lineage>
        <taxon>Eukaryota</taxon>
        <taxon>Fungi</taxon>
        <taxon>Dikarya</taxon>
        <taxon>Basidiomycota</taxon>
        <taxon>Agaricomycotina</taxon>
        <taxon>Agaricomycetes</taxon>
        <taxon>Russulales</taxon>
        <taxon>Auriscalpiaceae</taxon>
        <taxon>Artomyces</taxon>
    </lineage>
</organism>